<evidence type="ECO:0000256" key="1">
    <source>
        <dbReference type="ARBA" id="ARBA00010641"/>
    </source>
</evidence>
<feature type="domain" description="RNA polymerase sigma-70 region 2" evidence="7">
    <location>
        <begin position="13"/>
        <end position="79"/>
    </location>
</feature>
<dbReference type="SUPFAM" id="SSF88659">
    <property type="entry name" value="Sigma3 and sigma4 domains of RNA polymerase sigma factors"/>
    <property type="match status" value="1"/>
</dbReference>
<evidence type="ECO:0000313" key="10">
    <source>
        <dbReference type="Proteomes" id="UP001214250"/>
    </source>
</evidence>
<dbReference type="InterPro" id="IPR013325">
    <property type="entry name" value="RNA_pol_sigma_r2"/>
</dbReference>
<evidence type="ECO:0000256" key="2">
    <source>
        <dbReference type="ARBA" id="ARBA00023015"/>
    </source>
</evidence>
<dbReference type="RefSeq" id="WP_274152660.1">
    <property type="nucleotide sequence ID" value="NZ_CP117812.1"/>
</dbReference>
<feature type="coiled-coil region" evidence="6">
    <location>
        <begin position="103"/>
        <end position="130"/>
    </location>
</feature>
<dbReference type="NCBIfam" id="TIGR02937">
    <property type="entry name" value="sigma70-ECF"/>
    <property type="match status" value="1"/>
</dbReference>
<dbReference type="PANTHER" id="PTHR43133">
    <property type="entry name" value="RNA POLYMERASE ECF-TYPE SIGMA FACTO"/>
    <property type="match status" value="1"/>
</dbReference>
<keyword evidence="10" id="KW-1185">Reference proteome</keyword>
<evidence type="ECO:0000256" key="5">
    <source>
        <dbReference type="ARBA" id="ARBA00023163"/>
    </source>
</evidence>
<dbReference type="Proteomes" id="UP001214250">
    <property type="component" value="Chromosome 2"/>
</dbReference>
<evidence type="ECO:0000259" key="7">
    <source>
        <dbReference type="Pfam" id="PF04542"/>
    </source>
</evidence>
<dbReference type="EMBL" id="CP117812">
    <property type="protein sequence ID" value="WDE97956.1"/>
    <property type="molecule type" value="Genomic_DNA"/>
</dbReference>
<dbReference type="InterPro" id="IPR007627">
    <property type="entry name" value="RNA_pol_sigma70_r2"/>
</dbReference>
<dbReference type="Gene3D" id="1.10.1740.10">
    <property type="match status" value="1"/>
</dbReference>
<dbReference type="InterPro" id="IPR036388">
    <property type="entry name" value="WH-like_DNA-bd_sf"/>
</dbReference>
<dbReference type="CDD" id="cd06171">
    <property type="entry name" value="Sigma70_r4"/>
    <property type="match status" value="1"/>
</dbReference>
<dbReference type="Gene3D" id="1.10.10.10">
    <property type="entry name" value="Winged helix-like DNA-binding domain superfamily/Winged helix DNA-binding domain"/>
    <property type="match status" value="1"/>
</dbReference>
<keyword evidence="6" id="KW-0175">Coiled coil</keyword>
<evidence type="ECO:0000256" key="6">
    <source>
        <dbReference type="SAM" id="Coils"/>
    </source>
</evidence>
<keyword evidence="2" id="KW-0805">Transcription regulation</keyword>
<accession>A0ABY7VUR1</accession>
<proteinExistence type="inferred from homology"/>
<dbReference type="InterPro" id="IPR039425">
    <property type="entry name" value="RNA_pol_sigma-70-like"/>
</dbReference>
<keyword evidence="4" id="KW-0238">DNA-binding</keyword>
<sequence>MNMVHAEEIEVLMTQLERGLVAYGFSLCSDLEQARDAAQCAFIKYVQFCSQADKKVENPKAWLFRVVYNSIMDDLRKNKLKQKYADEVIASQSLHDPHSPSRELEMKTMKENLKEEVKKLNELEQRVFQLRVYREYSYQVIAEEMDIKVSHVGVILHRSLRKLSGQLKSEMSEVLR</sequence>
<name>A0ABY7VUR1_9BACT</name>
<organism evidence="9 10">
    <name type="scientific">Lentisphaera profundi</name>
    <dbReference type="NCBI Taxonomy" id="1658616"/>
    <lineage>
        <taxon>Bacteria</taxon>
        <taxon>Pseudomonadati</taxon>
        <taxon>Lentisphaerota</taxon>
        <taxon>Lentisphaeria</taxon>
        <taxon>Lentisphaerales</taxon>
        <taxon>Lentisphaeraceae</taxon>
        <taxon>Lentisphaera</taxon>
    </lineage>
</organism>
<comment type="similarity">
    <text evidence="1">Belongs to the sigma-70 factor family. ECF subfamily.</text>
</comment>
<dbReference type="Pfam" id="PF04542">
    <property type="entry name" value="Sigma70_r2"/>
    <property type="match status" value="1"/>
</dbReference>
<dbReference type="InterPro" id="IPR014284">
    <property type="entry name" value="RNA_pol_sigma-70_dom"/>
</dbReference>
<evidence type="ECO:0000259" key="8">
    <source>
        <dbReference type="Pfam" id="PF04545"/>
    </source>
</evidence>
<reference evidence="9 10" key="1">
    <citation type="submission" date="2023-02" db="EMBL/GenBank/DDBJ databases">
        <title>Genome sequence of Lentisphaera profundi SAORIC-696.</title>
        <authorList>
            <person name="Kim e."/>
            <person name="Cho J.-C."/>
            <person name="Choi A."/>
            <person name="Kang I."/>
        </authorList>
    </citation>
    <scope>NUCLEOTIDE SEQUENCE [LARGE SCALE GENOMIC DNA]</scope>
    <source>
        <strain evidence="9 10">SAORIC-696</strain>
    </source>
</reference>
<gene>
    <name evidence="9" type="ORF">PQO03_19195</name>
</gene>
<evidence type="ECO:0000256" key="4">
    <source>
        <dbReference type="ARBA" id="ARBA00023125"/>
    </source>
</evidence>
<protein>
    <submittedName>
        <fullName evidence="9">Sigma-70 family RNA polymerase sigma factor</fullName>
    </submittedName>
</protein>
<evidence type="ECO:0000313" key="9">
    <source>
        <dbReference type="EMBL" id="WDE97956.1"/>
    </source>
</evidence>
<dbReference type="InterPro" id="IPR013324">
    <property type="entry name" value="RNA_pol_sigma_r3/r4-like"/>
</dbReference>
<keyword evidence="5" id="KW-0804">Transcription</keyword>
<evidence type="ECO:0000256" key="3">
    <source>
        <dbReference type="ARBA" id="ARBA00023082"/>
    </source>
</evidence>
<dbReference type="SUPFAM" id="SSF88946">
    <property type="entry name" value="Sigma2 domain of RNA polymerase sigma factors"/>
    <property type="match status" value="1"/>
</dbReference>
<dbReference type="Pfam" id="PF04545">
    <property type="entry name" value="Sigma70_r4"/>
    <property type="match status" value="1"/>
</dbReference>
<dbReference type="PANTHER" id="PTHR43133:SF8">
    <property type="entry name" value="RNA POLYMERASE SIGMA FACTOR HI_1459-RELATED"/>
    <property type="match status" value="1"/>
</dbReference>
<feature type="domain" description="RNA polymerase sigma-70 region 4" evidence="8">
    <location>
        <begin position="118"/>
        <end position="163"/>
    </location>
</feature>
<dbReference type="InterPro" id="IPR007630">
    <property type="entry name" value="RNA_pol_sigma70_r4"/>
</dbReference>
<keyword evidence="3" id="KW-0731">Sigma factor</keyword>